<dbReference type="SMART" id="SM00271">
    <property type="entry name" value="DnaJ"/>
    <property type="match status" value="1"/>
</dbReference>
<dbReference type="CDD" id="cd06257">
    <property type="entry name" value="DnaJ"/>
    <property type="match status" value="1"/>
</dbReference>
<organism evidence="4 5">
    <name type="scientific">Dioscorea zingiberensis</name>
    <dbReference type="NCBI Taxonomy" id="325984"/>
    <lineage>
        <taxon>Eukaryota</taxon>
        <taxon>Viridiplantae</taxon>
        <taxon>Streptophyta</taxon>
        <taxon>Embryophyta</taxon>
        <taxon>Tracheophyta</taxon>
        <taxon>Spermatophyta</taxon>
        <taxon>Magnoliopsida</taxon>
        <taxon>Liliopsida</taxon>
        <taxon>Dioscoreales</taxon>
        <taxon>Dioscoreaceae</taxon>
        <taxon>Dioscorea</taxon>
    </lineage>
</organism>
<gene>
    <name evidence="4" type="ORF">J5N97_000642</name>
</gene>
<dbReference type="InterPro" id="IPR018253">
    <property type="entry name" value="DnaJ_domain_CS"/>
</dbReference>
<dbReference type="Proteomes" id="UP001085076">
    <property type="component" value="Unassembled WGS sequence"/>
</dbReference>
<dbReference type="PANTHER" id="PTHR24078">
    <property type="entry name" value="DNAJ HOMOLOG SUBFAMILY C MEMBER"/>
    <property type="match status" value="1"/>
</dbReference>
<dbReference type="InterPro" id="IPR002939">
    <property type="entry name" value="DnaJ_C"/>
</dbReference>
<feature type="region of interest" description="Disordered" evidence="2">
    <location>
        <begin position="293"/>
        <end position="332"/>
    </location>
</feature>
<evidence type="ECO:0000313" key="4">
    <source>
        <dbReference type="EMBL" id="KAJ0959698.1"/>
    </source>
</evidence>
<dbReference type="InterPro" id="IPR036869">
    <property type="entry name" value="J_dom_sf"/>
</dbReference>
<dbReference type="SUPFAM" id="SSF46565">
    <property type="entry name" value="Chaperone J-domain"/>
    <property type="match status" value="1"/>
</dbReference>
<keyword evidence="5" id="KW-1185">Reference proteome</keyword>
<dbReference type="PROSITE" id="PS50076">
    <property type="entry name" value="DNAJ_2"/>
    <property type="match status" value="1"/>
</dbReference>
<dbReference type="InterPro" id="IPR051339">
    <property type="entry name" value="DnaJ_subfamily_B"/>
</dbReference>
<keyword evidence="1" id="KW-0143">Chaperone</keyword>
<comment type="caution">
    <text evidence="4">The sequence shown here is derived from an EMBL/GenBank/DDBJ whole genome shotgun (WGS) entry which is preliminary data.</text>
</comment>
<dbReference type="GO" id="GO:0006457">
    <property type="term" value="P:protein folding"/>
    <property type="evidence" value="ECO:0007669"/>
    <property type="project" value="InterPro"/>
</dbReference>
<sequence length="360" mass="41061">MANSSHFYDVLNLPKDASLQDIRKAYKELVKKWHPDKHPPSSKLEAEARFKAITQAYEALHDQDCRSMFGVYNDGGERTESRRQYRAEDLPGYATPRRDFKNIYYANMAASPAYSTSFSNSMRRKPPSVERKLECTLEELCRGCRKEIKFTRDVVTKDGSIVKKQESQTIRVKPGWKKGTKITFEGMGDERPGCLPADVTYLIAEKEHPFFKRVGNDLVLKVEVPLVNALTGWTFSFRLIGGEKMSCTFYDEIIYPGYEKVISGQGMPLANEKGIRGDLRIKFNIIFPKHLTEEQRTAQRPEPTTNPSGKDSRPAWFKTPTNFHSSTEKAKARTKPLLLKGLANLRNYPNSGARQVLDHI</sequence>
<evidence type="ECO:0000256" key="1">
    <source>
        <dbReference type="ARBA" id="ARBA00023186"/>
    </source>
</evidence>
<dbReference type="PROSITE" id="PS00636">
    <property type="entry name" value="DNAJ_1"/>
    <property type="match status" value="1"/>
</dbReference>
<dbReference type="InterPro" id="IPR001623">
    <property type="entry name" value="DnaJ_domain"/>
</dbReference>
<dbReference type="GO" id="GO:0051087">
    <property type="term" value="F:protein-folding chaperone binding"/>
    <property type="evidence" value="ECO:0007669"/>
    <property type="project" value="TreeGrafter"/>
</dbReference>
<dbReference type="PANTHER" id="PTHR24078:SF522">
    <property type="entry name" value="DNAJ CHAPERONE C-TERMINAL DOMAIN-CONTAINING PROTEIN"/>
    <property type="match status" value="1"/>
</dbReference>
<evidence type="ECO:0000313" key="5">
    <source>
        <dbReference type="Proteomes" id="UP001085076"/>
    </source>
</evidence>
<reference evidence="4 5" key="1">
    <citation type="journal article" date="2022" name="Hortic Res">
        <title>The genome of Dioscorea zingiberensis sheds light on the biosynthesis, origin and evolution of the medicinally important diosgenin saponins.</title>
        <authorList>
            <person name="Li Y."/>
            <person name="Tan C."/>
            <person name="Li Z."/>
            <person name="Guo J."/>
            <person name="Li S."/>
            <person name="Chen X."/>
            <person name="Wang C."/>
            <person name="Dai X."/>
            <person name="Yang H."/>
            <person name="Song W."/>
            <person name="Hou L."/>
            <person name="Xu J."/>
            <person name="Tong Z."/>
            <person name="Xu A."/>
            <person name="Yuan X."/>
            <person name="Wang W."/>
            <person name="Yang Q."/>
            <person name="Chen L."/>
            <person name="Sun Z."/>
            <person name="Wang K."/>
            <person name="Pan B."/>
            <person name="Chen J."/>
            <person name="Bao Y."/>
            <person name="Liu F."/>
            <person name="Qi X."/>
            <person name="Gang D.R."/>
            <person name="Wen J."/>
            <person name="Li J."/>
        </authorList>
    </citation>
    <scope>NUCLEOTIDE SEQUENCE [LARGE SCALE GENOMIC DNA]</scope>
    <source>
        <strain evidence="4">Dzin_1.0</strain>
    </source>
</reference>
<dbReference type="AlphaFoldDB" id="A0A9D5BRT4"/>
<evidence type="ECO:0000259" key="3">
    <source>
        <dbReference type="PROSITE" id="PS50076"/>
    </source>
</evidence>
<accession>A0A9D5BRT4</accession>
<dbReference type="Pfam" id="PF00226">
    <property type="entry name" value="DnaJ"/>
    <property type="match status" value="1"/>
</dbReference>
<dbReference type="FunFam" id="2.60.260.20:FF:000015">
    <property type="entry name" value="Heat shock protein 40"/>
    <property type="match status" value="1"/>
</dbReference>
<dbReference type="PRINTS" id="PR00625">
    <property type="entry name" value="JDOMAIN"/>
</dbReference>
<dbReference type="Gene3D" id="1.10.287.110">
    <property type="entry name" value="DnaJ domain"/>
    <property type="match status" value="1"/>
</dbReference>
<feature type="domain" description="J" evidence="3">
    <location>
        <begin position="6"/>
        <end position="73"/>
    </location>
</feature>
<dbReference type="FunFam" id="2.60.260.20:FF:000041">
    <property type="entry name" value="HSP40/DnaJ peptide-binding protein"/>
    <property type="match status" value="1"/>
</dbReference>
<protein>
    <recommendedName>
        <fullName evidence="3">J domain-containing protein</fullName>
    </recommendedName>
</protein>
<dbReference type="Gene3D" id="2.60.260.20">
    <property type="entry name" value="Urease metallochaperone UreE, N-terminal domain"/>
    <property type="match status" value="2"/>
</dbReference>
<proteinExistence type="predicted"/>
<dbReference type="GO" id="GO:0051082">
    <property type="term" value="F:unfolded protein binding"/>
    <property type="evidence" value="ECO:0007669"/>
    <property type="project" value="InterPro"/>
</dbReference>
<evidence type="ECO:0000256" key="2">
    <source>
        <dbReference type="SAM" id="MobiDB-lite"/>
    </source>
</evidence>
<dbReference type="InterPro" id="IPR008971">
    <property type="entry name" value="HSP40/DnaJ_pept-bd"/>
</dbReference>
<dbReference type="Pfam" id="PF01556">
    <property type="entry name" value="DnaJ_C"/>
    <property type="match status" value="1"/>
</dbReference>
<dbReference type="GO" id="GO:0005783">
    <property type="term" value="C:endoplasmic reticulum"/>
    <property type="evidence" value="ECO:0007669"/>
    <property type="project" value="UniProtKB-ARBA"/>
</dbReference>
<name>A0A9D5BRT4_9LILI</name>
<dbReference type="CDD" id="cd10747">
    <property type="entry name" value="DnaJ_C"/>
    <property type="match status" value="1"/>
</dbReference>
<dbReference type="GO" id="GO:0005829">
    <property type="term" value="C:cytosol"/>
    <property type="evidence" value="ECO:0007669"/>
    <property type="project" value="TreeGrafter"/>
</dbReference>
<dbReference type="EMBL" id="JAGGNH010000192">
    <property type="protein sequence ID" value="KAJ0959698.1"/>
    <property type="molecule type" value="Genomic_DNA"/>
</dbReference>
<dbReference type="OrthoDB" id="550424at2759"/>
<dbReference type="SUPFAM" id="SSF49493">
    <property type="entry name" value="HSP40/DnaJ peptide-binding domain"/>
    <property type="match status" value="2"/>
</dbReference>